<dbReference type="STRING" id="8022.A0A060Z9R2"/>
<proteinExistence type="predicted"/>
<dbReference type="GO" id="GO:0005794">
    <property type="term" value="C:Golgi apparatus"/>
    <property type="evidence" value="ECO:0007669"/>
    <property type="project" value="UniProtKB-SubCell"/>
</dbReference>
<reference evidence="5" key="2">
    <citation type="submission" date="2014-03" db="EMBL/GenBank/DDBJ databases">
        <authorList>
            <person name="Genoscope - CEA"/>
        </authorList>
    </citation>
    <scope>NUCLEOTIDE SEQUENCE</scope>
</reference>
<feature type="non-terminal residue" evidence="5">
    <location>
        <position position="217"/>
    </location>
</feature>
<dbReference type="PaxDb" id="8022-A0A060Z9R2"/>
<dbReference type="GO" id="GO:0007030">
    <property type="term" value="P:Golgi organization"/>
    <property type="evidence" value="ECO:0007669"/>
    <property type="project" value="TreeGrafter"/>
</dbReference>
<feature type="compositionally biased region" description="Polar residues" evidence="4">
    <location>
        <begin position="1"/>
        <end position="24"/>
    </location>
</feature>
<protein>
    <submittedName>
        <fullName evidence="5">Uncharacterized protein</fullName>
    </submittedName>
</protein>
<feature type="region of interest" description="Disordered" evidence="4">
    <location>
        <begin position="71"/>
        <end position="94"/>
    </location>
</feature>
<feature type="compositionally biased region" description="Polar residues" evidence="4">
    <location>
        <begin position="71"/>
        <end position="84"/>
    </location>
</feature>
<evidence type="ECO:0000256" key="4">
    <source>
        <dbReference type="SAM" id="MobiDB-lite"/>
    </source>
</evidence>
<dbReference type="Proteomes" id="UP000193380">
    <property type="component" value="Unassembled WGS sequence"/>
</dbReference>
<keyword evidence="2" id="KW-0333">Golgi apparatus</keyword>
<organism evidence="5 6">
    <name type="scientific">Oncorhynchus mykiss</name>
    <name type="common">Rainbow trout</name>
    <name type="synonym">Salmo gairdneri</name>
    <dbReference type="NCBI Taxonomy" id="8022"/>
    <lineage>
        <taxon>Eukaryota</taxon>
        <taxon>Metazoa</taxon>
        <taxon>Chordata</taxon>
        <taxon>Craniata</taxon>
        <taxon>Vertebrata</taxon>
        <taxon>Euteleostomi</taxon>
        <taxon>Actinopterygii</taxon>
        <taxon>Neopterygii</taxon>
        <taxon>Teleostei</taxon>
        <taxon>Protacanthopterygii</taxon>
        <taxon>Salmoniformes</taxon>
        <taxon>Salmonidae</taxon>
        <taxon>Salmoninae</taxon>
        <taxon>Oncorhynchus</taxon>
    </lineage>
</organism>
<dbReference type="GO" id="GO:0031267">
    <property type="term" value="F:small GTPase binding"/>
    <property type="evidence" value="ECO:0007669"/>
    <property type="project" value="TreeGrafter"/>
</dbReference>
<feature type="compositionally biased region" description="Basic and acidic residues" evidence="4">
    <location>
        <begin position="85"/>
        <end position="94"/>
    </location>
</feature>
<evidence type="ECO:0000256" key="1">
    <source>
        <dbReference type="ARBA" id="ARBA00004555"/>
    </source>
</evidence>
<evidence type="ECO:0000256" key="3">
    <source>
        <dbReference type="ARBA" id="ARBA00023054"/>
    </source>
</evidence>
<name>A0A060Z9R2_ONCMY</name>
<accession>A0A060Z9R2</accession>
<evidence type="ECO:0000313" key="5">
    <source>
        <dbReference type="EMBL" id="CDR00798.1"/>
    </source>
</evidence>
<evidence type="ECO:0000256" key="2">
    <source>
        <dbReference type="ARBA" id="ARBA00023034"/>
    </source>
</evidence>
<dbReference type="AlphaFoldDB" id="A0A060Z9R2"/>
<sequence>MSSWGNWTSPQVTPLSAALTSTAQPPAAVEPPRHQVAAPATPGYQEGLRQELESLRALLSERETMIRTLQENNHRLSNSAQVSESEQRGQADEARQLRERLDSLQRSVREKDLLIKTEGDQLNQVSENLRNRESDNEVLKQAVTNLKERALILEMDTRKLKDENEAQRCREKESEFRALQETGTESMWRLYTGGTGTESMWRLYTGGTGTELYTGGT</sequence>
<keyword evidence="3" id="KW-0175">Coiled coil</keyword>
<dbReference type="PANTHER" id="PTHR18921">
    <property type="entry name" value="MYOSIN HEAVY CHAIN - RELATED"/>
    <property type="match status" value="1"/>
</dbReference>
<feature type="region of interest" description="Disordered" evidence="4">
    <location>
        <begin position="1"/>
        <end position="41"/>
    </location>
</feature>
<reference evidence="5" key="1">
    <citation type="journal article" date="2014" name="Nat. Commun.">
        <title>The rainbow trout genome provides novel insights into evolution after whole-genome duplication in vertebrates.</title>
        <authorList>
            <person name="Berthelot C."/>
            <person name="Brunet F."/>
            <person name="Chalopin D."/>
            <person name="Juanchich A."/>
            <person name="Bernard M."/>
            <person name="Noel B."/>
            <person name="Bento P."/>
            <person name="Da Silva C."/>
            <person name="Labadie K."/>
            <person name="Alberti A."/>
            <person name="Aury J.M."/>
            <person name="Louis A."/>
            <person name="Dehais P."/>
            <person name="Bardou P."/>
            <person name="Montfort J."/>
            <person name="Klopp C."/>
            <person name="Cabau C."/>
            <person name="Gaspin C."/>
            <person name="Thorgaard G.H."/>
            <person name="Boussaha M."/>
            <person name="Quillet E."/>
            <person name="Guyomard R."/>
            <person name="Galiana D."/>
            <person name="Bobe J."/>
            <person name="Volff J.N."/>
            <person name="Genet C."/>
            <person name="Wincker P."/>
            <person name="Jaillon O."/>
            <person name="Roest Crollius H."/>
            <person name="Guiguen Y."/>
        </authorList>
    </citation>
    <scope>NUCLEOTIDE SEQUENCE [LARGE SCALE GENOMIC DNA]</scope>
</reference>
<comment type="subcellular location">
    <subcellularLocation>
        <location evidence="1">Golgi apparatus</location>
    </subcellularLocation>
</comment>
<gene>
    <name evidence="5" type="ORF">GSONMT00048654001</name>
</gene>
<evidence type="ECO:0000313" key="6">
    <source>
        <dbReference type="Proteomes" id="UP000193380"/>
    </source>
</evidence>
<dbReference type="EMBL" id="FR961259">
    <property type="protein sequence ID" value="CDR00798.1"/>
    <property type="molecule type" value="Genomic_DNA"/>
</dbReference>
<dbReference type="PANTHER" id="PTHR18921:SF2">
    <property type="entry name" value="THYROID RECEPTOR-INTERACTING PROTEIN 11"/>
    <property type="match status" value="1"/>
</dbReference>
<dbReference type="GO" id="GO:0006888">
    <property type="term" value="P:endoplasmic reticulum to Golgi vesicle-mediated transport"/>
    <property type="evidence" value="ECO:0007669"/>
    <property type="project" value="TreeGrafter"/>
</dbReference>